<dbReference type="InterPro" id="IPR005302">
    <property type="entry name" value="MoCF_Sase_C"/>
</dbReference>
<dbReference type="STRING" id="1685382.AVJ23_07290"/>
<comment type="caution">
    <text evidence="2">The sequence shown here is derived from an EMBL/GenBank/DDBJ whole genome shotgun (WGS) entry which is preliminary data.</text>
</comment>
<reference evidence="2 3" key="1">
    <citation type="submission" date="2015-12" db="EMBL/GenBank/DDBJ databases">
        <authorList>
            <person name="Shamseldin A."/>
            <person name="Moawad H."/>
            <person name="Abd El-Rahim W.M."/>
            <person name="Sadowsky M.J."/>
        </authorList>
    </citation>
    <scope>NUCLEOTIDE SEQUENCE [LARGE SCALE GENOMIC DNA]</scope>
    <source>
        <strain evidence="2 3">SJ5A-1</strain>
    </source>
</reference>
<dbReference type="PANTHER" id="PTHR36930:SF1">
    <property type="entry name" value="MOSC DOMAIN-CONTAINING PROTEIN"/>
    <property type="match status" value="1"/>
</dbReference>
<dbReference type="Pfam" id="PF03473">
    <property type="entry name" value="MOSC"/>
    <property type="match status" value="1"/>
</dbReference>
<dbReference type="GO" id="GO:0003824">
    <property type="term" value="F:catalytic activity"/>
    <property type="evidence" value="ECO:0007669"/>
    <property type="project" value="InterPro"/>
</dbReference>
<accession>A0A0W7WLS7</accession>
<dbReference type="OrthoDB" id="1550913at2"/>
<dbReference type="AlphaFoldDB" id="A0A0W7WLS7"/>
<dbReference type="InterPro" id="IPR011037">
    <property type="entry name" value="Pyrv_Knase-like_insert_dom_sf"/>
</dbReference>
<dbReference type="PROSITE" id="PS51340">
    <property type="entry name" value="MOSC"/>
    <property type="match status" value="1"/>
</dbReference>
<evidence type="ECO:0000313" key="3">
    <source>
        <dbReference type="Proteomes" id="UP000054396"/>
    </source>
</evidence>
<keyword evidence="3" id="KW-1185">Reference proteome</keyword>
<dbReference type="EMBL" id="LPXO01000003">
    <property type="protein sequence ID" value="KUF11555.1"/>
    <property type="molecule type" value="Genomic_DNA"/>
</dbReference>
<evidence type="ECO:0000259" key="1">
    <source>
        <dbReference type="PROSITE" id="PS51340"/>
    </source>
</evidence>
<dbReference type="GO" id="GO:0030170">
    <property type="term" value="F:pyridoxal phosphate binding"/>
    <property type="evidence" value="ECO:0007669"/>
    <property type="project" value="InterPro"/>
</dbReference>
<dbReference type="GO" id="GO:0030151">
    <property type="term" value="F:molybdenum ion binding"/>
    <property type="evidence" value="ECO:0007669"/>
    <property type="project" value="InterPro"/>
</dbReference>
<dbReference type="RefSeq" id="WP_058861501.1">
    <property type="nucleotide sequence ID" value="NZ_LPXO01000003.1"/>
</dbReference>
<gene>
    <name evidence="2" type="ORF">AVJ23_07290</name>
</gene>
<dbReference type="Proteomes" id="UP000054396">
    <property type="component" value="Unassembled WGS sequence"/>
</dbReference>
<sequence>MRSLAELRQSFAGPGRVTWIGLRPARKQPPVAVESAVVDEDGLQGDHGRPGKRAVTLIQAEHLPVVASLCGREIVTPEMLRRNIVVAGLNLSALRDTRVQIGGVILHITGPCAPCSRMEDVLGPGGYTALRGHGGWCAGVERPGEVAIGAEVRPLF</sequence>
<organism evidence="2 3">
    <name type="scientific">Pseudoponticoccus marisrubri</name>
    <dbReference type="NCBI Taxonomy" id="1685382"/>
    <lineage>
        <taxon>Bacteria</taxon>
        <taxon>Pseudomonadati</taxon>
        <taxon>Pseudomonadota</taxon>
        <taxon>Alphaproteobacteria</taxon>
        <taxon>Rhodobacterales</taxon>
        <taxon>Roseobacteraceae</taxon>
        <taxon>Pseudoponticoccus</taxon>
    </lineage>
</organism>
<evidence type="ECO:0000313" key="2">
    <source>
        <dbReference type="EMBL" id="KUF11555.1"/>
    </source>
</evidence>
<dbReference type="Gene3D" id="2.40.33.20">
    <property type="entry name" value="PK beta-barrel domain-like"/>
    <property type="match status" value="1"/>
</dbReference>
<dbReference type="PANTHER" id="PTHR36930">
    <property type="entry name" value="METAL-SULFUR CLUSTER BIOSYNTHESIS PROTEINS YUAD-RELATED"/>
    <property type="match status" value="1"/>
</dbReference>
<proteinExistence type="predicted"/>
<protein>
    <submittedName>
        <fullName evidence="2">Sulfurase</fullName>
    </submittedName>
</protein>
<feature type="domain" description="MOSC" evidence="1">
    <location>
        <begin position="30"/>
        <end position="155"/>
    </location>
</feature>
<dbReference type="SUPFAM" id="SSF50800">
    <property type="entry name" value="PK beta-barrel domain-like"/>
    <property type="match status" value="1"/>
</dbReference>
<dbReference type="InterPro" id="IPR052716">
    <property type="entry name" value="MOSC_domain"/>
</dbReference>
<name>A0A0W7WLS7_9RHOB</name>